<evidence type="ECO:0000256" key="1">
    <source>
        <dbReference type="ARBA" id="ARBA00007730"/>
    </source>
</evidence>
<feature type="domain" description="Aspartyl/asparaginy/proline hydroxylase" evidence="3">
    <location>
        <begin position="119"/>
        <end position="285"/>
    </location>
</feature>
<dbReference type="AlphaFoldDB" id="A0A8T1X5B1"/>
<dbReference type="Pfam" id="PF05118">
    <property type="entry name" value="Asp_Arg_Hydrox"/>
    <property type="match status" value="1"/>
</dbReference>
<dbReference type="Proteomes" id="UP000693981">
    <property type="component" value="Unassembled WGS sequence"/>
</dbReference>
<reference evidence="4" key="1">
    <citation type="submission" date="2021-02" db="EMBL/GenBank/DDBJ databases">
        <authorList>
            <person name="Palmer J.M."/>
        </authorList>
    </citation>
    <scope>NUCLEOTIDE SEQUENCE</scope>
    <source>
        <strain evidence="4">SCRP23</strain>
    </source>
</reference>
<evidence type="ECO:0000256" key="2">
    <source>
        <dbReference type="ARBA" id="ARBA00023002"/>
    </source>
</evidence>
<evidence type="ECO:0000313" key="4">
    <source>
        <dbReference type="EMBL" id="KAG7399243.1"/>
    </source>
</evidence>
<gene>
    <name evidence="4" type="ORF">PHYBOEH_009282</name>
</gene>
<name>A0A8T1X5B1_9STRA</name>
<comment type="caution">
    <text evidence="4">The sequence shown here is derived from an EMBL/GenBank/DDBJ whole genome shotgun (WGS) entry which is preliminary data.</text>
</comment>
<dbReference type="GO" id="GO:0016020">
    <property type="term" value="C:membrane"/>
    <property type="evidence" value="ECO:0007669"/>
    <property type="project" value="TreeGrafter"/>
</dbReference>
<evidence type="ECO:0000313" key="5">
    <source>
        <dbReference type="Proteomes" id="UP000693981"/>
    </source>
</evidence>
<dbReference type="OrthoDB" id="438431at2759"/>
<comment type="similarity">
    <text evidence="1">Belongs to the aspartyl/asparaginyl beta-hydroxylase family.</text>
</comment>
<proteinExistence type="inferred from homology"/>
<keyword evidence="5" id="KW-1185">Reference proteome</keyword>
<evidence type="ECO:0000259" key="3">
    <source>
        <dbReference type="Pfam" id="PF05118"/>
    </source>
</evidence>
<dbReference type="PANTHER" id="PTHR46332">
    <property type="entry name" value="ASPARTATE BETA-HYDROXYLASE DOMAIN-CONTAINING PROTEIN 2"/>
    <property type="match status" value="1"/>
</dbReference>
<accession>A0A8T1X5B1</accession>
<protein>
    <recommendedName>
        <fullName evidence="3">Aspartyl/asparaginy/proline hydroxylase domain-containing protein</fullName>
    </recommendedName>
</protein>
<keyword evidence="2" id="KW-0560">Oxidoreductase</keyword>
<dbReference type="EMBL" id="JAGDFL010000058">
    <property type="protein sequence ID" value="KAG7399243.1"/>
    <property type="molecule type" value="Genomic_DNA"/>
</dbReference>
<organism evidence="4 5">
    <name type="scientific">Phytophthora boehmeriae</name>
    <dbReference type="NCBI Taxonomy" id="109152"/>
    <lineage>
        <taxon>Eukaryota</taxon>
        <taxon>Sar</taxon>
        <taxon>Stramenopiles</taxon>
        <taxon>Oomycota</taxon>
        <taxon>Peronosporomycetes</taxon>
        <taxon>Peronosporales</taxon>
        <taxon>Peronosporaceae</taxon>
        <taxon>Phytophthora</taxon>
    </lineage>
</organism>
<dbReference type="GO" id="GO:0016491">
    <property type="term" value="F:oxidoreductase activity"/>
    <property type="evidence" value="ECO:0007669"/>
    <property type="project" value="UniProtKB-KW"/>
</dbReference>
<sequence>MTQLGATVDLEELRIEEKLRELVRSWGVSLFSERMALNWLLRFLGTSQQTDSGGEDSTSTNDVGDELCRVRKWIVLQINHRRIPEDCSSWQVGCPELIPSLRATPVWDCSEFPWVRALEENFAVIKQELLALKGSGKSGFQPYRAPSWASDISAKDGLGSVGHDAGDWNVLYLFLHNVDFRSNRELCPKTAAIIESVDNHYYHAFFSALAPGTHVKKHHGPTNKKLRCHLPLVVPRGKCRLRAGNEVIHVQEGKCFVFDDSFEHEAWNDDDAHSRIVLIIDVWHPDLSAQERKFLGFLRNAQLRMDKAMCQNSSDSFYSILKEAGKINAPPHEAVWN</sequence>
<dbReference type="InterPro" id="IPR007803">
    <property type="entry name" value="Asp/Arg/Pro-Hydrxlase"/>
</dbReference>
<dbReference type="InterPro" id="IPR051821">
    <property type="entry name" value="Asp/Asn_beta-hydroxylase"/>
</dbReference>
<dbReference type="PANTHER" id="PTHR46332:SF5">
    <property type="entry name" value="ASPARTATE BETA-HYDROXYLASE DOMAIN CONTAINING 2"/>
    <property type="match status" value="1"/>
</dbReference>